<keyword evidence="2" id="KW-1185">Reference proteome</keyword>
<name>A0ACC2P9C6_9HYME</name>
<dbReference type="Proteomes" id="UP001239111">
    <property type="component" value="Chromosome 2"/>
</dbReference>
<accession>A0ACC2P9C6</accession>
<dbReference type="EMBL" id="CM056742">
    <property type="protein sequence ID" value="KAJ8680042.1"/>
    <property type="molecule type" value="Genomic_DNA"/>
</dbReference>
<organism evidence="1 2">
    <name type="scientific">Eretmocerus hayati</name>
    <dbReference type="NCBI Taxonomy" id="131215"/>
    <lineage>
        <taxon>Eukaryota</taxon>
        <taxon>Metazoa</taxon>
        <taxon>Ecdysozoa</taxon>
        <taxon>Arthropoda</taxon>
        <taxon>Hexapoda</taxon>
        <taxon>Insecta</taxon>
        <taxon>Pterygota</taxon>
        <taxon>Neoptera</taxon>
        <taxon>Endopterygota</taxon>
        <taxon>Hymenoptera</taxon>
        <taxon>Apocrita</taxon>
        <taxon>Proctotrupomorpha</taxon>
        <taxon>Chalcidoidea</taxon>
        <taxon>Aphelinidae</taxon>
        <taxon>Aphelininae</taxon>
        <taxon>Eretmocerus</taxon>
    </lineage>
</organism>
<comment type="caution">
    <text evidence="1">The sequence shown here is derived from an EMBL/GenBank/DDBJ whole genome shotgun (WGS) entry which is preliminary data.</text>
</comment>
<protein>
    <submittedName>
        <fullName evidence="1">Uncharacterized protein</fullName>
    </submittedName>
</protein>
<reference evidence="1" key="1">
    <citation type="submission" date="2023-04" db="EMBL/GenBank/DDBJ databases">
        <title>A chromosome-level genome assembly of the parasitoid wasp Eretmocerus hayati.</title>
        <authorList>
            <person name="Zhong Y."/>
            <person name="Liu S."/>
            <person name="Liu Y."/>
        </authorList>
    </citation>
    <scope>NUCLEOTIDE SEQUENCE</scope>
    <source>
        <strain evidence="1">ZJU_SS_LIU_2023</strain>
    </source>
</reference>
<sequence length="1888" mass="208501">MPSSRDYEREERNGRDRTSSHREDSNSSSVGDDSLVNLNESGGDGSKHAFEVAATVAAESVATSFSAVVSESSSSGGRKHRKHAKRSSSSGKRKKKKKSSREERHQQQLLETNAILVAGISKKPLVEYSDVSSEDLSGPEAGEIQSEDSRGGANSYTDGEVPDSLLQRGRYYATAEPILNAPHSLAAAAAALAEATSPISISPTPSGRKSHRSLAGPVRGSYSPPDDGELDDYGEDEAAGHVGRMSRRKEKKLKRDKKKKSRVTSASPPGSLLSGSSKKKKKRKNKRASRSMSPSVVVTGAELLHGQWRMQHPGPSPPMLALKDSTSPVSPATPPPSGRSHHHHHHHHHHRGGSPSDMELDSPPPSHMLSHRHVDSPHTPLLPPSSTRGGGLSPDGRHHKSSKHHGGGLSPVDSRHRSSGDGMSRMHHGGSPSNHHGSRRRGAHSPTSPPPPSSRRREHSPGRRRGGEYSPPPNHSSASMHRGGGGLGGRHSPSPVGRGSRREFSPSAGSHSRRSRAEEMGLRSPGSGKRRHREDSSSRSRHRNHEKERREKRRDRMPGHGSRSRSRSPHRWRKSRSRSHSPHSRRRSRSPRKSRSPKSHKSSRKHRSKSPRMSRIPSPLHRSVRKSPNSIRERNRKMQEKISETSLFAELVKDRNMRELALKRLQAAKEKASQDDCQIIEGSDGDKDNSNGSSSTDQRLMSNDRMSVSSLASVPMPGEMDVLDIPVPGMNNVPAAMPAAQTLPPVQVPLQTQPMAAQVAVVNPMPGALNLVPPAAFVPSMNTATITSTVPVAPALVVNQPPNVEGSTVVDGPTTPPLPVDGVIPTVPITVLQQQQQQQPQQQQPQQHTIEPAIAAAPVQLGLLSQALHVNNSPVLATELPTAAAATNPPSSLVPGTPSIPPHPAMPQIPQVDQQLQLEQQLQRDDQLQLEQQHVHREQQPQPDLQREQQQQRELQLLQEKQLLEQQIQLELQQREQQQREQQQRELQFLREKQLLEQQIQLELQREQQQREQRELQKQRDQQLAREQQLALEQQARDQQIAREQQLAREQKRDQQLAREQALQLHQLAHQHHADIKQIPPTAQSQVPGLSVPIPVPAPPLGSSTSTPPVIGHPLGLPNLSVPPPSVPSSSSIGAAFPVSPAIAMFAPSSNLVTVPIKSNEPPQPIIAFKTASLKKLPLPPGINQNDLESIDSPPSRSPSPPPPPITPKPPPKALPIPSSLASTSAPSTPKPMATRKSIKDLPMPPVVPGTEDLSGDETVATPPRVRIERVPPRPKLKRPKIIKRRSSRNNHVPMSASGGKDWGERCVDVFEFIDQIGEGTYGQVYKAQDKTAGVIVALKKVRLENEKDGFPITAVREIKILRQLNHKNIVNLREIVTDKQDALDFRKDKGSFYLVFEYMDHDLMGLLESGMVDFTEADNASIMKQLLDGLNYCHGKNFLHRDIKCSNILMNNKGEVKLADFGLARLYNAEDRQRPYTNKVITLWYRPPELLLGEERYGPAIDVWSCGCILGELFLKKPLFQASAEMMQLETISKTCGTPTPAVWPTVIKLPLWHTLKPKKTYRRKLREDFSFMPAQALDLLDKMLELDPERRITAADALKSPWLKNIVPDKSTTPSLPTWQDCHELWSKRRRRQLREQQENPQGRVPLNPVPNRVGMQRIEDLDVGGSSKRLKMEAGYNSRQFTSESQMSADGMFSQLNQFHSSPYGYHSPLMKSRSNRDGPHFPEYSNEDTLARKLNVMAAAMNQGKPISIDDIMSLRTDNETDPRSAQLLSELQAELRLVTNSRHSGLLDPHQPIVNPPIGPNSMQKSSFDAHAVYAGDDAVSSGRWSHLATVGVKSALSALMSRYGLEPHNPNLNTNNRPPGKLVSTLQNNFLPSTSSQSAFTS</sequence>
<proteinExistence type="predicted"/>
<evidence type="ECO:0000313" key="2">
    <source>
        <dbReference type="Proteomes" id="UP001239111"/>
    </source>
</evidence>
<gene>
    <name evidence="1" type="ORF">QAD02_015829</name>
</gene>
<evidence type="ECO:0000313" key="1">
    <source>
        <dbReference type="EMBL" id="KAJ8680042.1"/>
    </source>
</evidence>